<dbReference type="InterPro" id="IPR012334">
    <property type="entry name" value="Pectin_lyas_fold"/>
</dbReference>
<dbReference type="STRING" id="1703770.AMJ39_09610"/>
<evidence type="ECO:0008006" key="6">
    <source>
        <dbReference type="Google" id="ProtNLM"/>
    </source>
</evidence>
<evidence type="ECO:0000259" key="2">
    <source>
        <dbReference type="Pfam" id="PF07602"/>
    </source>
</evidence>
<dbReference type="Gene3D" id="2.160.20.10">
    <property type="entry name" value="Single-stranded right-handed beta-helix, Pectin lyase-like"/>
    <property type="match status" value="1"/>
</dbReference>
<evidence type="ECO:0000259" key="3">
    <source>
        <dbReference type="Pfam" id="PF13860"/>
    </source>
</evidence>
<dbReference type="Gene3D" id="2.60.40.4070">
    <property type="match status" value="1"/>
</dbReference>
<dbReference type="NCBIfam" id="TIGR04183">
    <property type="entry name" value="Por_Secre_tail"/>
    <property type="match status" value="1"/>
</dbReference>
<dbReference type="AlphaFoldDB" id="A0A0S7WNX4"/>
<sequence>MKWTWQWLVAGLAVVSLASVAPATVLRVPSEYPTIQAGIDAAVEGDTVLVADGTYTGDGNRDLDFGGVNMVVMSENGPELTVIDCEGNFPDLHRGFHFHNGEDSSSVVQGFTITNGFRYGEGTEGSGGAILCVDSSPTIRANIIVGNTASAYGGGIYCYDHSSASVQDCVIGENIADSGGGIGCDYECYVAFENNVITGNVASSGGGVMADSCSTVRISGSTITENRACYGGGFVCLQSSGVITNSILWADSAETGSEIYVMGSCPYFWASLSVSWSDVQGGPSGIYDGGCSHVWWEMRNIDADPLFVAGPHGAYYLSQVAAGQVEQSPCVDAGHPDFPVPEGTTRTDEVCDAGRLDIGYHYTECVVAVGEEYREEIRTLSYRLAQNYPNPFRSGTTIAYSLAAPTWISLGIYDIQGALVRNLVRGAVSAGPHQVVWDGRDHRGQQVAGGIYFCHISVGDHTETKRMVLLR</sequence>
<comment type="caution">
    <text evidence="4">The sequence shown here is derived from an EMBL/GenBank/DDBJ whole genome shotgun (WGS) entry which is preliminary data.</text>
</comment>
<accession>A0A0S7WNX4</accession>
<feature type="domain" description="DUF1565" evidence="2">
    <location>
        <begin position="103"/>
        <end position="209"/>
    </location>
</feature>
<dbReference type="Pfam" id="PF07602">
    <property type="entry name" value="DUF1565"/>
    <property type="match status" value="1"/>
</dbReference>
<organism evidence="4 5">
    <name type="scientific">candidate division TA06 bacterium DG_24</name>
    <dbReference type="NCBI Taxonomy" id="1703770"/>
    <lineage>
        <taxon>Bacteria</taxon>
        <taxon>Bacteria division TA06</taxon>
    </lineage>
</organism>
<name>A0A0S7WNX4_UNCT6</name>
<evidence type="ECO:0000256" key="1">
    <source>
        <dbReference type="SAM" id="SignalP"/>
    </source>
</evidence>
<dbReference type="SUPFAM" id="SSF51126">
    <property type="entry name" value="Pectin lyase-like"/>
    <property type="match status" value="1"/>
</dbReference>
<dbReference type="InterPro" id="IPR025965">
    <property type="entry name" value="FlgD/Vpr_Ig-like"/>
</dbReference>
<reference evidence="4 5" key="1">
    <citation type="journal article" date="2015" name="Microbiome">
        <title>Genomic resolution of linkages in carbon, nitrogen, and sulfur cycling among widespread estuary sediment bacteria.</title>
        <authorList>
            <person name="Baker B.J."/>
            <person name="Lazar C.S."/>
            <person name="Teske A.P."/>
            <person name="Dick G.J."/>
        </authorList>
    </citation>
    <scope>NUCLEOTIDE SEQUENCE [LARGE SCALE GENOMIC DNA]</scope>
    <source>
        <strain evidence="4">DG_24</strain>
    </source>
</reference>
<keyword evidence="1" id="KW-0732">Signal</keyword>
<feature type="domain" description="FlgD/Vpr Ig-like" evidence="3">
    <location>
        <begin position="408"/>
        <end position="453"/>
    </location>
</feature>
<gene>
    <name evidence="4" type="ORF">AMJ39_09610</name>
</gene>
<dbReference type="InterPro" id="IPR011459">
    <property type="entry name" value="DUF1565"/>
</dbReference>
<protein>
    <recommendedName>
        <fullName evidence="6">FlgD Ig-like domain-containing protein</fullName>
    </recommendedName>
</protein>
<dbReference type="Pfam" id="PF13860">
    <property type="entry name" value="FlgD_ig"/>
    <property type="match status" value="1"/>
</dbReference>
<dbReference type="Proteomes" id="UP000052008">
    <property type="component" value="Unassembled WGS sequence"/>
</dbReference>
<dbReference type="InterPro" id="IPR011050">
    <property type="entry name" value="Pectin_lyase_fold/virulence"/>
</dbReference>
<evidence type="ECO:0000313" key="4">
    <source>
        <dbReference type="EMBL" id="KPJ51609.1"/>
    </source>
</evidence>
<feature type="chain" id="PRO_5006639540" description="FlgD Ig-like domain-containing protein" evidence="1">
    <location>
        <begin position="24"/>
        <end position="471"/>
    </location>
</feature>
<proteinExistence type="predicted"/>
<evidence type="ECO:0000313" key="5">
    <source>
        <dbReference type="Proteomes" id="UP000052008"/>
    </source>
</evidence>
<dbReference type="InterPro" id="IPR026444">
    <property type="entry name" value="Secre_tail"/>
</dbReference>
<feature type="signal peptide" evidence="1">
    <location>
        <begin position="1"/>
        <end position="23"/>
    </location>
</feature>
<dbReference type="EMBL" id="LIZS01000110">
    <property type="protein sequence ID" value="KPJ51609.1"/>
    <property type="molecule type" value="Genomic_DNA"/>
</dbReference>